<reference evidence="3" key="2">
    <citation type="submission" date="2016-12" db="EMBL/GenBank/DDBJ databases">
        <title>Whole genome sequencing of Sphingomonas sp. ABOJV.</title>
        <authorList>
            <person name="Conlan S."/>
            <person name="Thomas P.J."/>
            <person name="Mullikin J."/>
            <person name="Palmore T.N."/>
            <person name="Frank K.M."/>
            <person name="Segre J.A."/>
        </authorList>
    </citation>
    <scope>NUCLEOTIDE SEQUENCE [LARGE SCALE GENOMIC DNA]</scope>
    <source>
        <strain evidence="3">ABOJV</strain>
    </source>
</reference>
<accession>A0A1L6JCA6</accession>
<evidence type="ECO:0000313" key="4">
    <source>
        <dbReference type="Proteomes" id="UP000286681"/>
    </source>
</evidence>
<gene>
    <name evidence="1" type="ORF">BRX40_12450</name>
    <name evidence="2" type="ORF">CA257_07230</name>
</gene>
<evidence type="ECO:0000313" key="3">
    <source>
        <dbReference type="Proteomes" id="UP000185161"/>
    </source>
</evidence>
<protein>
    <submittedName>
        <fullName evidence="1">Uncharacterized protein</fullName>
    </submittedName>
</protein>
<evidence type="ECO:0000313" key="1">
    <source>
        <dbReference type="EMBL" id="APR53130.1"/>
    </source>
</evidence>
<keyword evidence="3" id="KW-1185">Reference proteome</keyword>
<dbReference type="Proteomes" id="UP000185161">
    <property type="component" value="Chromosome"/>
</dbReference>
<dbReference type="GeneID" id="44133375"/>
<dbReference type="AlphaFoldDB" id="A0A1L6JCA6"/>
<evidence type="ECO:0000313" key="2">
    <source>
        <dbReference type="EMBL" id="RSV04707.1"/>
    </source>
</evidence>
<name>A0A1L6JCA6_9SPHN</name>
<reference evidence="1" key="1">
    <citation type="submission" date="2016-12" db="EMBL/GenBank/DDBJ databases">
        <title>Whole genome sequencing of Sphingomonas koreensis.</title>
        <authorList>
            <person name="Conlan S."/>
            <person name="Thomas P.J."/>
            <person name="Mullikin J."/>
            <person name="Palmore T.N."/>
            <person name="Frank K.M."/>
            <person name="Segre J.A."/>
        </authorList>
    </citation>
    <scope>NUCLEOTIDE SEQUENCE</scope>
    <source>
        <strain evidence="1">ABOJV</strain>
    </source>
</reference>
<proteinExistence type="predicted"/>
<dbReference type="EMBL" id="QQWO01000005">
    <property type="protein sequence ID" value="RSV04707.1"/>
    <property type="molecule type" value="Genomic_DNA"/>
</dbReference>
<organism evidence="1 3">
    <name type="scientific">Sphingomonas koreensis</name>
    <dbReference type="NCBI Taxonomy" id="93064"/>
    <lineage>
        <taxon>Bacteria</taxon>
        <taxon>Pseudomonadati</taxon>
        <taxon>Pseudomonadota</taxon>
        <taxon>Alphaproteobacteria</taxon>
        <taxon>Sphingomonadales</taxon>
        <taxon>Sphingomonadaceae</taxon>
        <taxon>Sphingomonas</taxon>
    </lineage>
</organism>
<reference evidence="2 4" key="3">
    <citation type="submission" date="2018-07" db="EMBL/GenBank/DDBJ databases">
        <title>Genomic and Epidemiologic Investigation of an Indolent Hospital Outbreak.</title>
        <authorList>
            <person name="Johnson R.C."/>
            <person name="Deming C."/>
            <person name="Conlan S."/>
            <person name="Zellmer C.J."/>
            <person name="Michelin A.V."/>
            <person name="Lee-Lin S."/>
            <person name="Thomas P.J."/>
            <person name="Park M."/>
            <person name="Weingarten R.A."/>
            <person name="Less J."/>
            <person name="Dekker J.P."/>
            <person name="Frank K.M."/>
            <person name="Musser K.A."/>
            <person name="Mcquiston J.R."/>
            <person name="Henderson D.K."/>
            <person name="Lau A.F."/>
            <person name="Palmore T.N."/>
            <person name="Segre J.A."/>
        </authorList>
    </citation>
    <scope>NUCLEOTIDE SEQUENCE [LARGE SCALE GENOMIC DNA]</scope>
    <source>
        <strain evidence="2 4">SK-NIH.Env10_0317</strain>
    </source>
</reference>
<sequence>MLEAVPQRAGSWSDCNNGTKAAQADTEAVLVLAMEKRGCTASDKSTLWRFSECFADANKLEDPALQERFRILQDRWAKQREPGSTILAQARHSLRAAREDRTPASLVKAHQAVLAFGRQQEALRKILRSSFTDLPDTESLNGRNAAILNQTRRGWDGDIAAQDRNYIVLLEDLARLLADSSQPKS</sequence>
<dbReference type="KEGG" id="skr:BRX40_12450"/>
<dbReference type="EMBL" id="CP018820">
    <property type="protein sequence ID" value="APR53130.1"/>
    <property type="molecule type" value="Genomic_DNA"/>
</dbReference>
<dbReference type="Proteomes" id="UP000286681">
    <property type="component" value="Unassembled WGS sequence"/>
</dbReference>
<dbReference type="RefSeq" id="WP_075151802.1">
    <property type="nucleotide sequence ID" value="NZ_CP018820.1"/>
</dbReference>